<dbReference type="EMBL" id="KC131129">
    <property type="protein sequence ID" value="AGB07028.1"/>
    <property type="molecule type" value="Genomic_DNA"/>
</dbReference>
<feature type="domain" description="dUTPase-like" evidence="5">
    <location>
        <begin position="103"/>
        <end position="197"/>
    </location>
</feature>
<dbReference type="InterPro" id="IPR036157">
    <property type="entry name" value="dUTPase-like_sf"/>
</dbReference>
<dbReference type="PANTHER" id="PTHR11241">
    <property type="entry name" value="DEOXYURIDINE 5'-TRIPHOSPHATE NUCLEOTIDOHYDROLASE"/>
    <property type="match status" value="1"/>
</dbReference>
<keyword evidence="7" id="KW-1185">Reference proteome</keyword>
<dbReference type="InterPro" id="IPR008181">
    <property type="entry name" value="dUTPase"/>
</dbReference>
<dbReference type="CDD" id="cd07557">
    <property type="entry name" value="trimeric_dUTPase"/>
    <property type="match status" value="1"/>
</dbReference>
<dbReference type="EC" id="3.6.1.23" evidence="2"/>
<evidence type="ECO:0000256" key="2">
    <source>
        <dbReference type="ARBA" id="ARBA00012379"/>
    </source>
</evidence>
<dbReference type="RefSeq" id="YP_009006315.1">
    <property type="nucleotide sequence ID" value="NC_023568.1"/>
</dbReference>
<evidence type="ECO:0000256" key="4">
    <source>
        <dbReference type="ARBA" id="ARBA00023080"/>
    </source>
</evidence>
<sequence>MEENLMKIIYLPHYKENKELGLKAIEPIGVKDPDDAGIDLRAAIEESIELQPGDSVVIPSGVKIHIGSHSIHQNNVNLSNTFEAFRRIMRYFAHKNSFGFPHYADEIGVYGAIAPRSGLGFKHFLRLANTIGIIDANYQGEIMIKIRNEGDDVLHIERGDRICQLIFHTYVKNVQFEEVDTFDKKTDRGARGFGGSGVK</sequence>
<evidence type="ECO:0000256" key="1">
    <source>
        <dbReference type="ARBA" id="ARBA00006581"/>
    </source>
</evidence>
<evidence type="ECO:0000259" key="5">
    <source>
        <dbReference type="Pfam" id="PF00692"/>
    </source>
</evidence>
<evidence type="ECO:0000256" key="3">
    <source>
        <dbReference type="ARBA" id="ARBA00022801"/>
    </source>
</evidence>
<dbReference type="PANTHER" id="PTHR11241:SF0">
    <property type="entry name" value="DEOXYURIDINE 5'-TRIPHOSPHATE NUCLEOTIDOHYDROLASE"/>
    <property type="match status" value="1"/>
</dbReference>
<dbReference type="GO" id="GO:0004170">
    <property type="term" value="F:dUTP diphosphatase activity"/>
    <property type="evidence" value="ECO:0007669"/>
    <property type="project" value="UniProtKB-EC"/>
</dbReference>
<comment type="similarity">
    <text evidence="1">Belongs to the dUTPase family.</text>
</comment>
<dbReference type="KEGG" id="vg:18499947"/>
<dbReference type="GO" id="GO:0006226">
    <property type="term" value="P:dUMP biosynthetic process"/>
    <property type="evidence" value="ECO:0007669"/>
    <property type="project" value="InterPro"/>
</dbReference>
<accession>V9M086</accession>
<dbReference type="GO" id="GO:0046081">
    <property type="term" value="P:dUTP catabolic process"/>
    <property type="evidence" value="ECO:0007669"/>
    <property type="project" value="InterPro"/>
</dbReference>
<dbReference type="Gene3D" id="2.70.40.10">
    <property type="match status" value="1"/>
</dbReference>
<evidence type="ECO:0000313" key="7">
    <source>
        <dbReference type="Proteomes" id="UP000018884"/>
    </source>
</evidence>
<dbReference type="InterPro" id="IPR029054">
    <property type="entry name" value="dUTPase-like"/>
</dbReference>
<dbReference type="SUPFAM" id="SSF51283">
    <property type="entry name" value="dUTPase-like"/>
    <property type="match status" value="1"/>
</dbReference>
<dbReference type="GO" id="GO:0000287">
    <property type="term" value="F:magnesium ion binding"/>
    <property type="evidence" value="ECO:0007669"/>
    <property type="project" value="InterPro"/>
</dbReference>
<keyword evidence="3 6" id="KW-0378">Hydrolase</keyword>
<proteinExistence type="inferred from homology"/>
<keyword evidence="4" id="KW-0546">Nucleotide metabolism</keyword>
<protein>
    <recommendedName>
        <fullName evidence="2">dUTP diphosphatase</fullName>
        <ecNumber evidence="2">3.6.1.23</ecNumber>
    </recommendedName>
</protein>
<dbReference type="Pfam" id="PF00692">
    <property type="entry name" value="dUTPase"/>
    <property type="match status" value="1"/>
</dbReference>
<dbReference type="Proteomes" id="UP000018884">
    <property type="component" value="Segment"/>
</dbReference>
<reference evidence="6 7" key="1">
    <citation type="submission" date="2012-11" db="EMBL/GenBank/DDBJ databases">
        <title>Comeplete Genome Sequence Of a Novel Gaint Bacteriophage VH7D that Infects Vibrio harveyi.</title>
        <authorList>
            <person name="Luo Z."/>
            <person name="Yu Y."/>
        </authorList>
    </citation>
    <scope>NUCLEOTIDE SEQUENCE [LARGE SCALE GENOMIC DNA]</scope>
</reference>
<organism evidence="6 7">
    <name type="scientific">Vibrio phage VH7D</name>
    <dbReference type="NCBI Taxonomy" id="1262539"/>
    <lineage>
        <taxon>Viruses</taxon>
        <taxon>Duplodnaviria</taxon>
        <taxon>Heunggongvirae</taxon>
        <taxon>Uroviricota</taxon>
        <taxon>Caudoviricetes</taxon>
        <taxon>Pantevenvirales</taxon>
        <taxon>Straboviridae</taxon>
        <taxon>Schizotequatrovirus</taxon>
        <taxon>Schizotequatrovirus vh7d</taxon>
    </lineage>
</organism>
<evidence type="ECO:0000313" key="6">
    <source>
        <dbReference type="EMBL" id="AGB07028.1"/>
    </source>
</evidence>
<dbReference type="GeneID" id="18499947"/>
<dbReference type="InterPro" id="IPR033704">
    <property type="entry name" value="dUTPase_trimeric"/>
</dbReference>
<name>V9M086_9CAUD</name>